<evidence type="ECO:0000313" key="3">
    <source>
        <dbReference type="Proteomes" id="UP001479290"/>
    </source>
</evidence>
<dbReference type="InterPro" id="IPR016186">
    <property type="entry name" value="C-type_lectin-like/link_sf"/>
</dbReference>
<feature type="non-terminal residue" evidence="2">
    <location>
        <position position="1"/>
    </location>
</feature>
<dbReference type="PROSITE" id="PS50041">
    <property type="entry name" value="C_TYPE_LECTIN_2"/>
    <property type="match status" value="1"/>
</dbReference>
<evidence type="ECO:0000313" key="2">
    <source>
        <dbReference type="EMBL" id="KAK9978823.1"/>
    </source>
</evidence>
<keyword evidence="3" id="KW-1185">Reference proteome</keyword>
<dbReference type="AlphaFoldDB" id="A0AAW2B0F3"/>
<proteinExistence type="predicted"/>
<dbReference type="PRINTS" id="PR01504">
    <property type="entry name" value="PNCREATITSAP"/>
</dbReference>
<dbReference type="SUPFAM" id="SSF56436">
    <property type="entry name" value="C-type lectin-like"/>
    <property type="match status" value="1"/>
</dbReference>
<evidence type="ECO:0000259" key="1">
    <source>
        <dbReference type="PROSITE" id="PS50041"/>
    </source>
</evidence>
<dbReference type="Gene3D" id="3.10.100.10">
    <property type="entry name" value="Mannose-Binding Protein A, subunit A"/>
    <property type="match status" value="1"/>
</dbReference>
<protein>
    <recommendedName>
        <fullName evidence="1">C-type lectin domain-containing protein</fullName>
    </recommendedName>
</protein>
<organism evidence="2 3">
    <name type="scientific">Culter alburnus</name>
    <name type="common">Topmouth culter</name>
    <dbReference type="NCBI Taxonomy" id="194366"/>
    <lineage>
        <taxon>Eukaryota</taxon>
        <taxon>Metazoa</taxon>
        <taxon>Chordata</taxon>
        <taxon>Craniata</taxon>
        <taxon>Vertebrata</taxon>
        <taxon>Euteleostomi</taxon>
        <taxon>Actinopterygii</taxon>
        <taxon>Neopterygii</taxon>
        <taxon>Teleostei</taxon>
        <taxon>Ostariophysi</taxon>
        <taxon>Cypriniformes</taxon>
        <taxon>Xenocyprididae</taxon>
        <taxon>Xenocypridinae</taxon>
        <taxon>Culter</taxon>
    </lineage>
</organism>
<dbReference type="EMBL" id="JAWDJR010000003">
    <property type="protein sequence ID" value="KAK9978823.1"/>
    <property type="molecule type" value="Genomic_DNA"/>
</dbReference>
<dbReference type="Pfam" id="PF00059">
    <property type="entry name" value="Lectin_C"/>
    <property type="match status" value="1"/>
</dbReference>
<dbReference type="InterPro" id="IPR001304">
    <property type="entry name" value="C-type_lectin-like"/>
</dbReference>
<dbReference type="InterPro" id="IPR016187">
    <property type="entry name" value="CTDL_fold"/>
</dbReference>
<comment type="caution">
    <text evidence="2">The sequence shown here is derived from an EMBL/GenBank/DDBJ whole genome shotgun (WGS) entry which is preliminary data.</text>
</comment>
<gene>
    <name evidence="2" type="ORF">ABG768_020561</name>
</gene>
<reference evidence="2 3" key="1">
    <citation type="submission" date="2024-05" db="EMBL/GenBank/DDBJ databases">
        <title>A high-quality chromosomal-level genome assembly of Topmouth culter (Culter alburnus).</title>
        <authorList>
            <person name="Zhao H."/>
        </authorList>
    </citation>
    <scope>NUCLEOTIDE SEQUENCE [LARGE SCALE GENOMIC DNA]</scope>
    <source>
        <strain evidence="2">CATC2023</strain>
        <tissue evidence="2">Muscle</tissue>
    </source>
</reference>
<feature type="non-terminal residue" evidence="2">
    <location>
        <position position="108"/>
    </location>
</feature>
<sequence>CEEGWTAYGCRCFKFFNDPSSWSYAEYTCLYSYDGHIASVHSHEEYIFIKNLIRRTTHASTPSWIGLHKIYRWGHWYWSDGTQLNYQIWSPGQPTYRQDEYCIEMNSV</sequence>
<name>A0AAW2B0F3_CULAL</name>
<dbReference type="PANTHER" id="PTHR22803">
    <property type="entry name" value="MANNOSE, PHOSPHOLIPASE, LECTIN RECEPTOR RELATED"/>
    <property type="match status" value="1"/>
</dbReference>
<dbReference type="Proteomes" id="UP001479290">
    <property type="component" value="Unassembled WGS sequence"/>
</dbReference>
<dbReference type="SMART" id="SM00034">
    <property type="entry name" value="CLECT"/>
    <property type="match status" value="1"/>
</dbReference>
<accession>A0AAW2B0F3</accession>
<feature type="domain" description="C-type lectin" evidence="1">
    <location>
        <begin position="8"/>
        <end position="108"/>
    </location>
</feature>
<dbReference type="InterPro" id="IPR050111">
    <property type="entry name" value="C-type_lectin/snaclec_domain"/>
</dbReference>